<comment type="caution">
    <text evidence="1">The sequence shown here is derived from an EMBL/GenBank/DDBJ whole genome shotgun (WGS) entry which is preliminary data.</text>
</comment>
<gene>
    <name evidence="1" type="ORF">EV685_3703</name>
</gene>
<keyword evidence="2" id="KW-1185">Reference proteome</keyword>
<name>A0A4Q7LAI0_9BURK</name>
<reference evidence="1 2" key="1">
    <citation type="submission" date="2019-02" db="EMBL/GenBank/DDBJ databases">
        <title>Genomic Encyclopedia of Type Strains, Phase IV (KMG-IV): sequencing the most valuable type-strain genomes for metagenomic binning, comparative biology and taxonomic classification.</title>
        <authorList>
            <person name="Goeker M."/>
        </authorList>
    </citation>
    <scope>NUCLEOTIDE SEQUENCE [LARGE SCALE GENOMIC DNA]</scope>
    <source>
        <strain evidence="1 2">DSM 10617</strain>
    </source>
</reference>
<evidence type="ECO:0000313" key="2">
    <source>
        <dbReference type="Proteomes" id="UP000293433"/>
    </source>
</evidence>
<proteinExistence type="predicted"/>
<organism evidence="1 2">
    <name type="scientific">Sphaerotilus mobilis</name>
    <dbReference type="NCBI Taxonomy" id="47994"/>
    <lineage>
        <taxon>Bacteria</taxon>
        <taxon>Pseudomonadati</taxon>
        <taxon>Pseudomonadota</taxon>
        <taxon>Betaproteobacteria</taxon>
        <taxon>Burkholderiales</taxon>
        <taxon>Sphaerotilaceae</taxon>
        <taxon>Sphaerotilus</taxon>
    </lineage>
</organism>
<evidence type="ECO:0000313" key="1">
    <source>
        <dbReference type="EMBL" id="RZS47498.1"/>
    </source>
</evidence>
<sequence>MRNHTPLMKTLRLWRPLTRELHGLAADGSLELMTLSQADLIGLRADALHLVQALDEWQATHRPAATTHNPIQGT</sequence>
<dbReference type="AlphaFoldDB" id="A0A4Q7LAI0"/>
<dbReference type="Proteomes" id="UP000293433">
    <property type="component" value="Unassembled WGS sequence"/>
</dbReference>
<accession>A0A4Q7LAI0</accession>
<protein>
    <submittedName>
        <fullName evidence="1">Uncharacterized protein</fullName>
    </submittedName>
</protein>
<dbReference type="EMBL" id="SGWV01000012">
    <property type="protein sequence ID" value="RZS47498.1"/>
    <property type="molecule type" value="Genomic_DNA"/>
</dbReference>